<dbReference type="PANTHER" id="PTHR31010">
    <property type="entry name" value="RAN-SPECIFIC GTPASE-ACTIVATING PROTEIN 30-RELATED"/>
    <property type="match status" value="1"/>
</dbReference>
<dbReference type="Proteomes" id="UP000005222">
    <property type="component" value="Chromosome A"/>
</dbReference>
<dbReference type="FunCoup" id="G8YV19">
    <property type="interactions" value="28"/>
</dbReference>
<feature type="region of interest" description="Disordered" evidence="1">
    <location>
        <begin position="356"/>
        <end position="375"/>
    </location>
</feature>
<dbReference type="HOGENOM" id="CLU_014536_0_0_1"/>
<dbReference type="InterPro" id="IPR008812">
    <property type="entry name" value="Ran_GTP-bd-rel"/>
</dbReference>
<accession>G8YV19</accession>
<name>G8YV19_PICSO</name>
<dbReference type="GO" id="GO:0005634">
    <property type="term" value="C:nucleus"/>
    <property type="evidence" value="ECO:0007669"/>
    <property type="project" value="TreeGrafter"/>
</dbReference>
<dbReference type="Pfam" id="PF05508">
    <property type="entry name" value="Ran-binding"/>
    <property type="match status" value="1"/>
</dbReference>
<keyword evidence="3" id="KW-1185">Reference proteome</keyword>
<sequence>MEEILAKAGSQAVTFAIRSGISLASGFAIKTVTKFLDKIPDEHKKRIIKTRNKIQMKIEIVLTTIDLIKLASARGNTILSATNDLIEDLTSQFEDFDRTLNSITENLTNINEKDSVSHVESYMRSLLQDIDEAIPLLNLSLTTCGVNLNGNLPNNVSPGRLLQASNIINESNTKYSEGLHQVGPAFDLVFYSIFYNPSRMKYVESEGQVDQLSSISWKEEYARCSAKVLRHGSVDSFSYSFVIEENFNDGRYHEDEEEPKKKEFDLSSITKLFFTASGQLLRLESRNSPVLILKLKHADGNEEWIGLGELHKGEFDDDDEEDETDDEENDEEDKDKVSQSNDENSDGDEERFYNAVDSAESKSTPSEKSSSKISASAKCSATSLSLLEYVIRLATLQQNDGVSILNIKDERLSAYLRDENSHNSFTSIIPKSKKSKSAKKTKDENLNAVLALDSNTKRLESLKINKQ</sequence>
<dbReference type="InParanoid" id="G8YV19"/>
<dbReference type="OMA" id="QSMFFTA"/>
<organism evidence="2 3">
    <name type="scientific">Pichia sorbitophila (strain ATCC MYA-4447 / BCRC 22081 / CBS 7064 / NBRC 10061 / NRRL Y-12695)</name>
    <name type="common">Hybrid yeast</name>
    <dbReference type="NCBI Taxonomy" id="559304"/>
    <lineage>
        <taxon>Eukaryota</taxon>
        <taxon>Fungi</taxon>
        <taxon>Dikarya</taxon>
        <taxon>Ascomycota</taxon>
        <taxon>Saccharomycotina</taxon>
        <taxon>Pichiomycetes</taxon>
        <taxon>Debaryomycetaceae</taxon>
        <taxon>Millerozyma</taxon>
    </lineage>
</organism>
<dbReference type="PANTHER" id="PTHR31010:SF2">
    <property type="entry name" value="RAN-SPECIFIC GTPASE-ACTIVATING PROTEIN 30"/>
    <property type="match status" value="1"/>
</dbReference>
<dbReference type="eggNOG" id="ENOG502R7I3">
    <property type="taxonomic scope" value="Eukaryota"/>
</dbReference>
<feature type="region of interest" description="Disordered" evidence="1">
    <location>
        <begin position="308"/>
        <end position="350"/>
    </location>
</feature>
<feature type="compositionally biased region" description="Acidic residues" evidence="1">
    <location>
        <begin position="315"/>
        <end position="333"/>
    </location>
</feature>
<dbReference type="OrthoDB" id="512915at2759"/>
<proteinExistence type="predicted"/>
<reference evidence="2 3" key="1">
    <citation type="journal article" date="2012" name="G3 (Bethesda)">
        <title>Pichia sorbitophila, an interspecies yeast hybrid reveals early steps of genome resolution following polyploidization.</title>
        <authorList>
            <person name="Leh Louis V."/>
            <person name="Despons L."/>
            <person name="Friedrich A."/>
            <person name="Martin T."/>
            <person name="Durrens P."/>
            <person name="Casaregola S."/>
            <person name="Neuveglise C."/>
            <person name="Fairhead C."/>
            <person name="Marck C."/>
            <person name="Cruz J.A."/>
            <person name="Straub M.L."/>
            <person name="Kugler V."/>
            <person name="Sacerdot C."/>
            <person name="Uzunov Z."/>
            <person name="Thierry A."/>
            <person name="Weiss S."/>
            <person name="Bleykasten C."/>
            <person name="De Montigny J."/>
            <person name="Jacques N."/>
            <person name="Jung P."/>
            <person name="Lemaire M."/>
            <person name="Mallet S."/>
            <person name="Morel G."/>
            <person name="Richard G.F."/>
            <person name="Sarkar A."/>
            <person name="Savel G."/>
            <person name="Schacherer J."/>
            <person name="Seret M.L."/>
            <person name="Talla E."/>
            <person name="Samson G."/>
            <person name="Jubin C."/>
            <person name="Poulain J."/>
            <person name="Vacherie B."/>
            <person name="Barbe V."/>
            <person name="Pelletier E."/>
            <person name="Sherman D.J."/>
            <person name="Westhof E."/>
            <person name="Weissenbach J."/>
            <person name="Baret P.V."/>
            <person name="Wincker P."/>
            <person name="Gaillardin C."/>
            <person name="Dujon B."/>
            <person name="Souciet J.L."/>
        </authorList>
    </citation>
    <scope>NUCLEOTIDE SEQUENCE [LARGE SCALE GENOMIC DNA]</scope>
    <source>
        <strain evidence="3">ATCC MYA-4447 / BCRC 22081 / CBS 7064 / NBRC 10061 / NRRL Y-12695</strain>
    </source>
</reference>
<dbReference type="EMBL" id="FO082059">
    <property type="protein sequence ID" value="CCE72702.1"/>
    <property type="molecule type" value="Genomic_DNA"/>
</dbReference>
<gene>
    <name evidence="2" type="primary">Piso0_000293</name>
    <name evidence="2" type="ORF">GNLVRS01_PISO0A06160g</name>
</gene>
<evidence type="ECO:0000256" key="1">
    <source>
        <dbReference type="SAM" id="MobiDB-lite"/>
    </source>
</evidence>
<protein>
    <submittedName>
        <fullName evidence="2">Piso0_000293 protein</fullName>
    </submittedName>
</protein>
<feature type="compositionally biased region" description="Low complexity" evidence="1">
    <location>
        <begin position="361"/>
        <end position="375"/>
    </location>
</feature>
<evidence type="ECO:0000313" key="2">
    <source>
        <dbReference type="EMBL" id="CCE72702.1"/>
    </source>
</evidence>
<dbReference type="AlphaFoldDB" id="G8YV19"/>
<dbReference type="GO" id="GO:0005737">
    <property type="term" value="C:cytoplasm"/>
    <property type="evidence" value="ECO:0007669"/>
    <property type="project" value="TreeGrafter"/>
</dbReference>
<evidence type="ECO:0000313" key="3">
    <source>
        <dbReference type="Proteomes" id="UP000005222"/>
    </source>
</evidence>
<dbReference type="GO" id="GO:0030695">
    <property type="term" value="F:GTPase regulator activity"/>
    <property type="evidence" value="ECO:0007669"/>
    <property type="project" value="TreeGrafter"/>
</dbReference>